<dbReference type="Pfam" id="PF19343">
    <property type="entry name" value="HAM1_N"/>
    <property type="match status" value="1"/>
</dbReference>
<accession>A0A371CZE3</accession>
<evidence type="ECO:0000259" key="3">
    <source>
        <dbReference type="Pfam" id="PF19343"/>
    </source>
</evidence>
<feature type="compositionally biased region" description="Basic and acidic residues" evidence="1">
    <location>
        <begin position="820"/>
        <end position="835"/>
    </location>
</feature>
<organism evidence="4 5">
    <name type="scientific">Lentinus brumalis</name>
    <dbReference type="NCBI Taxonomy" id="2498619"/>
    <lineage>
        <taxon>Eukaryota</taxon>
        <taxon>Fungi</taxon>
        <taxon>Dikarya</taxon>
        <taxon>Basidiomycota</taxon>
        <taxon>Agaricomycotina</taxon>
        <taxon>Agaricomycetes</taxon>
        <taxon>Polyporales</taxon>
        <taxon>Polyporaceae</taxon>
        <taxon>Lentinus</taxon>
    </lineage>
</organism>
<name>A0A371CZE3_9APHY</name>
<evidence type="ECO:0000256" key="1">
    <source>
        <dbReference type="SAM" id="MobiDB-lite"/>
    </source>
</evidence>
<dbReference type="PANTHER" id="PTHR31138">
    <property type="entry name" value="CHROMOSOME 19, WHOLE GENOME SHOTGUN SEQUENCE"/>
    <property type="match status" value="1"/>
</dbReference>
<keyword evidence="5" id="KW-1185">Reference proteome</keyword>
<feature type="region of interest" description="Disordered" evidence="1">
    <location>
        <begin position="185"/>
        <end position="308"/>
    </location>
</feature>
<reference evidence="4 5" key="1">
    <citation type="journal article" date="2018" name="Biotechnol. Biofuels">
        <title>Integrative visual omics of the white-rot fungus Polyporus brumalis exposes the biotechnological potential of its oxidative enzymes for delignifying raw plant biomass.</title>
        <authorList>
            <person name="Miyauchi S."/>
            <person name="Rancon A."/>
            <person name="Drula E."/>
            <person name="Hage H."/>
            <person name="Chaduli D."/>
            <person name="Favel A."/>
            <person name="Grisel S."/>
            <person name="Henrissat B."/>
            <person name="Herpoel-Gimbert I."/>
            <person name="Ruiz-Duenas F.J."/>
            <person name="Chevret D."/>
            <person name="Hainaut M."/>
            <person name="Lin J."/>
            <person name="Wang M."/>
            <person name="Pangilinan J."/>
            <person name="Lipzen A."/>
            <person name="Lesage-Meessen L."/>
            <person name="Navarro D."/>
            <person name="Riley R."/>
            <person name="Grigoriev I.V."/>
            <person name="Zhou S."/>
            <person name="Raouche S."/>
            <person name="Rosso M.N."/>
        </authorList>
    </citation>
    <scope>NUCLEOTIDE SEQUENCE [LARGE SCALE GENOMIC DNA]</scope>
    <source>
        <strain evidence="4 5">BRFM 1820</strain>
    </source>
</reference>
<dbReference type="SUPFAM" id="SSF55394">
    <property type="entry name" value="Bactericidal permeability-increasing protein, BPI"/>
    <property type="match status" value="1"/>
</dbReference>
<evidence type="ECO:0000259" key="2">
    <source>
        <dbReference type="Pfam" id="PF14613"/>
    </source>
</evidence>
<feature type="domain" description="HAM1-like C-terminal" evidence="2">
    <location>
        <begin position="694"/>
        <end position="840"/>
    </location>
</feature>
<evidence type="ECO:0000313" key="4">
    <source>
        <dbReference type="EMBL" id="RDX45619.1"/>
    </source>
</evidence>
<feature type="domain" description="HAM1-like N-terminal" evidence="3">
    <location>
        <begin position="15"/>
        <end position="681"/>
    </location>
</feature>
<feature type="compositionally biased region" description="Basic and acidic residues" evidence="1">
    <location>
        <begin position="1"/>
        <end position="12"/>
    </location>
</feature>
<protein>
    <submittedName>
        <fullName evidence="4">Uncharacterized protein</fullName>
    </submittedName>
</protein>
<feature type="compositionally biased region" description="Basic and acidic residues" evidence="1">
    <location>
        <begin position="276"/>
        <end position="308"/>
    </location>
</feature>
<dbReference type="EMBL" id="KZ857435">
    <property type="protein sequence ID" value="RDX45619.1"/>
    <property type="molecule type" value="Genomic_DNA"/>
</dbReference>
<feature type="compositionally biased region" description="Basic and acidic residues" evidence="1">
    <location>
        <begin position="782"/>
        <end position="794"/>
    </location>
</feature>
<dbReference type="InterPro" id="IPR045967">
    <property type="entry name" value="HAM1-like_N"/>
</dbReference>
<dbReference type="Proteomes" id="UP000256964">
    <property type="component" value="Unassembled WGS sequence"/>
</dbReference>
<dbReference type="AlphaFoldDB" id="A0A371CZE3"/>
<dbReference type="OrthoDB" id="19394at2759"/>
<sequence>MSLPQAKKDISDHPAAGSVTEPIDRQKLQTDVDRKLRFYGAFTAMKQSKLPTNDQLDSMLGHLNDTFLTKSDSLSPEGQKLVQDTSDVVDTLRALIREKNADEVLQNFVWHTRDVNLDQAKKDPNEVLPVQGGKVKSDGQQAVQHLRTLLSLVFTNAEVRKLVSDFGVIGRDLLARGAEKVATQARPSEDALRRVDEPGPEHTFISEGGRKAGPNETPVPEVQVPGTDIRVAHHPRSEDPAQGTAVKKGDEVKRGDEALNEARQKKEEFNSQAQIEAERHAEDVRQRAAVDEPVKDEGDAQARKSRLQDKFSGVKDSILGRVPDEHKERVNEHKERVNEHKERAKSFFNDEYFPPERRDQFIFRLKKVIYECQSHDDYKESMQWLLNFLEEYASHGRTVASHGKDSHQQISSDPNVQTSLNEIRTLLERFANGRSLNTIGDAMRALYEDSQNDERLRHWFREVDEYVREVLLEPGYVLDDQCSERGNQLRESGRQFYDEKYKGHFDNLTNSVSAWFGAWAEDPLNKQVGNNFAQLTKDLLLDGDGNLKFKPELWADIRQQIIPGFIEQVGYVPIPRIEYTDEALDLVIENLALSGKNLFPNLITMDMHNHVKLSAYNNIKDETHHEFKLTLGQIQADMRDVAFYFRKKTGTPKLTDSGLADVLLGGSGLTVTAHLVSADKDRTSVFKVKDVSTSIDTLKFSIRDSKHDTLYKLLGPLATGLVKKQLQKAVGGAVRTMLEYVDGQLAGVRDQMNEAKASEDKGRRDVLRQQLQQRKEEAARAKAEAKAKKEERGAQFKVVTQPQDELLSGAGHPAGWVNRAGERQEAARKGEEWRSEAYNVV</sequence>
<proteinExistence type="predicted"/>
<feature type="compositionally biased region" description="Basic and acidic residues" evidence="1">
    <location>
        <begin position="247"/>
        <end position="269"/>
    </location>
</feature>
<evidence type="ECO:0000313" key="5">
    <source>
        <dbReference type="Proteomes" id="UP000256964"/>
    </source>
</evidence>
<dbReference type="InterPro" id="IPR027842">
    <property type="entry name" value="HAM1-like_C"/>
</dbReference>
<dbReference type="Gene3D" id="3.15.10.10">
    <property type="entry name" value="Bactericidal permeability-increasing protein, domain 1"/>
    <property type="match status" value="1"/>
</dbReference>
<dbReference type="InterPro" id="IPR017943">
    <property type="entry name" value="Bactericidal_perm-incr_a/b_dom"/>
</dbReference>
<feature type="region of interest" description="Disordered" evidence="1">
    <location>
        <begin position="1"/>
        <end position="26"/>
    </location>
</feature>
<feature type="compositionally biased region" description="Basic and acidic residues" evidence="1">
    <location>
        <begin position="187"/>
        <end position="200"/>
    </location>
</feature>
<gene>
    <name evidence="4" type="ORF">OH76DRAFT_1558936</name>
</gene>
<feature type="region of interest" description="Disordered" evidence="1">
    <location>
        <begin position="782"/>
        <end position="841"/>
    </location>
</feature>
<dbReference type="Pfam" id="PF14613">
    <property type="entry name" value="HAM1_C"/>
    <property type="match status" value="1"/>
</dbReference>
<dbReference type="STRING" id="139420.A0A371CZE3"/>
<dbReference type="GO" id="GO:0008289">
    <property type="term" value="F:lipid binding"/>
    <property type="evidence" value="ECO:0007669"/>
    <property type="project" value="InterPro"/>
</dbReference>
<dbReference type="PANTHER" id="PTHR31138:SF1">
    <property type="entry name" value="PDZ DOMAIN-CONTAINING PROTEIN"/>
    <property type="match status" value="1"/>
</dbReference>